<dbReference type="PROSITE" id="PS50198">
    <property type="entry name" value="PPIC_PPIASE_2"/>
    <property type="match status" value="1"/>
</dbReference>
<name>A0ABT9H802_9SPHN</name>
<evidence type="ECO:0000256" key="8">
    <source>
        <dbReference type="ARBA" id="ARBA00023186"/>
    </source>
</evidence>
<evidence type="ECO:0000256" key="13">
    <source>
        <dbReference type="ARBA" id="ARBA00042775"/>
    </source>
</evidence>
<evidence type="ECO:0000256" key="10">
    <source>
        <dbReference type="ARBA" id="ARBA00031484"/>
    </source>
</evidence>
<evidence type="ECO:0000256" key="5">
    <source>
        <dbReference type="ARBA" id="ARBA00022692"/>
    </source>
</evidence>
<feature type="chain" id="PRO_5046470425" description="Parvulin-like PPIase" evidence="15">
    <location>
        <begin position="31"/>
        <end position="645"/>
    </location>
</feature>
<evidence type="ECO:0000256" key="14">
    <source>
        <dbReference type="PROSITE-ProRule" id="PRU00278"/>
    </source>
</evidence>
<keyword evidence="18" id="KW-1185">Reference proteome</keyword>
<evidence type="ECO:0000256" key="6">
    <source>
        <dbReference type="ARBA" id="ARBA00022989"/>
    </source>
</evidence>
<evidence type="ECO:0000256" key="11">
    <source>
        <dbReference type="ARBA" id="ARBA00038408"/>
    </source>
</evidence>
<dbReference type="Gene3D" id="1.10.4030.10">
    <property type="entry name" value="Porin chaperone SurA, peptide-binding domain"/>
    <property type="match status" value="1"/>
</dbReference>
<dbReference type="InterPro" id="IPR046357">
    <property type="entry name" value="PPIase_dom_sf"/>
</dbReference>
<evidence type="ECO:0000256" key="12">
    <source>
        <dbReference type="ARBA" id="ARBA00040743"/>
    </source>
</evidence>
<evidence type="ECO:0000256" key="2">
    <source>
        <dbReference type="ARBA" id="ARBA00018370"/>
    </source>
</evidence>
<keyword evidence="3" id="KW-1003">Cell membrane</keyword>
<proteinExistence type="inferred from homology"/>
<dbReference type="Pfam" id="PF13624">
    <property type="entry name" value="SurA_N_3"/>
    <property type="match status" value="1"/>
</dbReference>
<evidence type="ECO:0000256" key="9">
    <source>
        <dbReference type="ARBA" id="ARBA00030642"/>
    </source>
</evidence>
<evidence type="ECO:0000313" key="17">
    <source>
        <dbReference type="EMBL" id="MDP4539447.1"/>
    </source>
</evidence>
<dbReference type="PANTHER" id="PTHR47529">
    <property type="entry name" value="PEPTIDYL-PROLYL CIS-TRANS ISOMERASE D"/>
    <property type="match status" value="1"/>
</dbReference>
<feature type="domain" description="PpiC" evidence="16">
    <location>
        <begin position="232"/>
        <end position="360"/>
    </location>
</feature>
<dbReference type="InterPro" id="IPR052029">
    <property type="entry name" value="PpiD_chaperone"/>
</dbReference>
<keyword evidence="4" id="KW-0997">Cell inner membrane</keyword>
<dbReference type="SUPFAM" id="SSF109998">
    <property type="entry name" value="Triger factor/SurA peptide-binding domain-like"/>
    <property type="match status" value="1"/>
</dbReference>
<evidence type="ECO:0000256" key="4">
    <source>
        <dbReference type="ARBA" id="ARBA00022519"/>
    </source>
</evidence>
<evidence type="ECO:0000313" key="18">
    <source>
        <dbReference type="Proteomes" id="UP001235664"/>
    </source>
</evidence>
<keyword evidence="5" id="KW-0812">Transmembrane</keyword>
<evidence type="ECO:0000256" key="7">
    <source>
        <dbReference type="ARBA" id="ARBA00023136"/>
    </source>
</evidence>
<comment type="caution">
    <text evidence="17">The sequence shown here is derived from an EMBL/GenBank/DDBJ whole genome shotgun (WGS) entry which is preliminary data.</text>
</comment>
<dbReference type="SUPFAM" id="SSF54534">
    <property type="entry name" value="FKBP-like"/>
    <property type="match status" value="1"/>
</dbReference>
<reference evidence="17 18" key="1">
    <citation type="submission" date="2023-08" db="EMBL/GenBank/DDBJ databases">
        <title>genomic of DY56.</title>
        <authorList>
            <person name="Wang Y."/>
        </authorList>
    </citation>
    <scope>NUCLEOTIDE SEQUENCE [LARGE SCALE GENOMIC DNA]</scope>
    <source>
        <strain evidence="17 18">DY56-A-20</strain>
    </source>
</reference>
<feature type="signal peptide" evidence="15">
    <location>
        <begin position="1"/>
        <end position="30"/>
    </location>
</feature>
<dbReference type="Proteomes" id="UP001235664">
    <property type="component" value="Unassembled WGS sequence"/>
</dbReference>
<sequence length="645" mass="69191">MLLFFRSFFKSKFGLAITFAFLALIAFAFASSDVANTGMFGGVAGGERVAVVGDERIDSAELAQSASTALDRLRQDNPALSMPAFIAQGGLEEVLDQLIARYAIATYAERFGLRAGDNLINSEIRQIGAFRGPDGNFSADAYNQTLAAQGLTDAMVRQDIGSGLLAQQMLVPASFGATIPLSLATRYARLFKERREGAIGFLPSGAFFPEGDPSAAQLQAYYQENRGDFIRPERRVIRYALFGEEEIEDAIAPTDAEIAARYRENSAEYAASEARSFTQLIVPTQQAAQAIRQRVAAGASFASVAQEAGFRTSTLEAQSRAQVADDASPAVAQAYFDAARGAITEPTRSPLGWHVARVDSVETTPGRSLAQVSDELASTIREEKRVRALVDLAAQIEERIDDGETLTAIAQDLGLTVRSTPPVTADGGVYGTQGETISEEIAPVLETAFQMEESEPQVGEVARGDTFAIFETADITASAAAPLAEIREDVITSWKLAQGSQAARAAADRVLARLRDGATMASALAAEDVRLPAAEQIALTREDLARRGDQRIPPPLALLFSMAEGTSKRLEATNNLGWFVVDLDDIELGEMAGDDPLIAQAQSQLGETVGQEYADQLVIAMREAMGVERNETAIDAVRRQLAGER</sequence>
<dbReference type="Gene3D" id="3.10.50.40">
    <property type="match status" value="1"/>
</dbReference>
<dbReference type="Pfam" id="PF13145">
    <property type="entry name" value="Rotamase_2"/>
    <property type="match status" value="1"/>
</dbReference>
<comment type="subcellular location">
    <subcellularLocation>
        <location evidence="1">Cell inner membrane</location>
        <topology evidence="1">Single-pass type II membrane protein</topology>
        <orientation evidence="1">Periplasmic side</orientation>
    </subcellularLocation>
</comment>
<evidence type="ECO:0000256" key="3">
    <source>
        <dbReference type="ARBA" id="ARBA00022475"/>
    </source>
</evidence>
<dbReference type="RefSeq" id="WP_305929574.1">
    <property type="nucleotide sequence ID" value="NZ_JAVAIL010000002.1"/>
</dbReference>
<organism evidence="17 18">
    <name type="scientific">Qipengyuania benthica</name>
    <dbReference type="NCBI Taxonomy" id="3067651"/>
    <lineage>
        <taxon>Bacteria</taxon>
        <taxon>Pseudomonadati</taxon>
        <taxon>Pseudomonadota</taxon>
        <taxon>Alphaproteobacteria</taxon>
        <taxon>Sphingomonadales</taxon>
        <taxon>Erythrobacteraceae</taxon>
        <taxon>Qipengyuania</taxon>
    </lineage>
</organism>
<keyword evidence="14" id="KW-0413">Isomerase</keyword>
<comment type="similarity">
    <text evidence="11">Belongs to the PpiD chaperone family.</text>
</comment>
<keyword evidence="8" id="KW-0143">Chaperone</keyword>
<evidence type="ECO:0000256" key="1">
    <source>
        <dbReference type="ARBA" id="ARBA00004382"/>
    </source>
</evidence>
<keyword evidence="15" id="KW-0732">Signal</keyword>
<dbReference type="InterPro" id="IPR027304">
    <property type="entry name" value="Trigger_fact/SurA_dom_sf"/>
</dbReference>
<keyword evidence="14" id="KW-0697">Rotamase</keyword>
<dbReference type="EMBL" id="JAVAIL010000002">
    <property type="protein sequence ID" value="MDP4539447.1"/>
    <property type="molecule type" value="Genomic_DNA"/>
</dbReference>
<dbReference type="PANTHER" id="PTHR47529:SF1">
    <property type="entry name" value="PERIPLASMIC CHAPERONE PPID"/>
    <property type="match status" value="1"/>
</dbReference>
<evidence type="ECO:0000256" key="15">
    <source>
        <dbReference type="SAM" id="SignalP"/>
    </source>
</evidence>
<dbReference type="InterPro" id="IPR000297">
    <property type="entry name" value="PPIase_PpiC"/>
</dbReference>
<keyword evidence="6" id="KW-1133">Transmembrane helix</keyword>
<accession>A0ABT9H802</accession>
<evidence type="ECO:0000259" key="16">
    <source>
        <dbReference type="PROSITE" id="PS50198"/>
    </source>
</evidence>
<gene>
    <name evidence="17" type="ORF">Q9K01_07435</name>
</gene>
<protein>
    <recommendedName>
        <fullName evidence="2">Parvulin-like PPIase</fullName>
    </recommendedName>
    <alternativeName>
        <fullName evidence="9">Peptidyl-prolyl cis-trans isomerase plp</fullName>
    </alternativeName>
    <alternativeName>
        <fullName evidence="12">Periplasmic chaperone PpiD</fullName>
    </alternativeName>
    <alternativeName>
        <fullName evidence="13">Periplasmic folding chaperone</fullName>
    </alternativeName>
    <alternativeName>
        <fullName evidence="10">Rotamase plp</fullName>
    </alternativeName>
</protein>
<keyword evidence="7" id="KW-0472">Membrane</keyword>